<reference evidence="1" key="1">
    <citation type="journal article" date="2015" name="Genome Announc.">
        <title>Complete Genome Sequence of the Bacteriochlorophyll b-Producing Photosynthetic Bacterium Blastochloris viridis.</title>
        <authorList>
            <person name="Tsukatani Y."/>
            <person name="Hirose Y."/>
            <person name="Harada J."/>
            <person name="Misawa N."/>
            <person name="Mori K."/>
            <person name="Inoue K."/>
            <person name="Tamiaki H."/>
        </authorList>
    </citation>
    <scope>NUCLEOTIDE SEQUENCE [LARGE SCALE GENOMIC DNA]</scope>
    <source>
        <strain evidence="1">DSM 133</strain>
    </source>
</reference>
<name>A0A182D5D2_BLAVI</name>
<dbReference type="AlphaFoldDB" id="A0A182D5D2"/>
<organism evidence="1">
    <name type="scientific">Blastochloris viridis</name>
    <name type="common">Rhodopseudomonas viridis</name>
    <dbReference type="NCBI Taxonomy" id="1079"/>
    <lineage>
        <taxon>Bacteria</taxon>
        <taxon>Pseudomonadati</taxon>
        <taxon>Pseudomonadota</taxon>
        <taxon>Alphaproteobacteria</taxon>
        <taxon>Hyphomicrobiales</taxon>
        <taxon>Blastochloridaceae</taxon>
        <taxon>Blastochloris</taxon>
    </lineage>
</organism>
<accession>A0A182D5D2</accession>
<dbReference type="EMBL" id="AP014854">
    <property type="protein sequence ID" value="BAR99972.1"/>
    <property type="molecule type" value="Genomic_DNA"/>
</dbReference>
<proteinExistence type="predicted"/>
<gene>
    <name evidence="1" type="ORF">BV133_2379</name>
</gene>
<evidence type="ECO:0000313" key="1">
    <source>
        <dbReference type="EMBL" id="BAR99972.1"/>
    </source>
</evidence>
<protein>
    <submittedName>
        <fullName evidence="1">Uncharacterized protein</fullName>
    </submittedName>
</protein>
<sequence>MVIPRPRPYPNVIAAGPGGGPAPSKFKSFGTANTLIQNILSARKSRTQQPAGSAGVTTAERCTPRLDHCSAAPHCSIASQEAPSTSLCRTGPIAWGNQGLPGERRDRDPRICLFH</sequence>